<name>A0A6V7YAD2_MELEN</name>
<feature type="transmembrane region" description="Helical" evidence="1">
    <location>
        <begin position="28"/>
        <end position="46"/>
    </location>
</feature>
<keyword evidence="1" id="KW-0812">Transmembrane</keyword>
<gene>
    <name evidence="2" type="ORF">MENT_LOCUS62543</name>
</gene>
<sequence length="76" mass="8921">MVFLIYFSILFCSFLFICLTTLVIFRFFIYQILSVFLSIVLFISLMKDPKLYQISLTYVNELSIISQTLCQISISI</sequence>
<evidence type="ECO:0000256" key="1">
    <source>
        <dbReference type="SAM" id="Phobius"/>
    </source>
</evidence>
<keyword evidence="1" id="KW-0472">Membrane</keyword>
<organism evidence="2 3">
    <name type="scientific">Meloidogyne enterolobii</name>
    <name type="common">Root-knot nematode worm</name>
    <name type="synonym">Meloidogyne mayaguensis</name>
    <dbReference type="NCBI Taxonomy" id="390850"/>
    <lineage>
        <taxon>Eukaryota</taxon>
        <taxon>Metazoa</taxon>
        <taxon>Ecdysozoa</taxon>
        <taxon>Nematoda</taxon>
        <taxon>Chromadorea</taxon>
        <taxon>Rhabditida</taxon>
        <taxon>Tylenchina</taxon>
        <taxon>Tylenchomorpha</taxon>
        <taxon>Tylenchoidea</taxon>
        <taxon>Meloidogynidae</taxon>
        <taxon>Meloidogyninae</taxon>
        <taxon>Meloidogyne</taxon>
    </lineage>
</organism>
<dbReference type="AlphaFoldDB" id="A0A6V7YAD2"/>
<evidence type="ECO:0000313" key="2">
    <source>
        <dbReference type="EMBL" id="CAD2208492.1"/>
    </source>
</evidence>
<reference evidence="2 3" key="1">
    <citation type="submission" date="2020-08" db="EMBL/GenBank/DDBJ databases">
        <authorList>
            <person name="Koutsovoulos G."/>
            <person name="Danchin GJ E."/>
        </authorList>
    </citation>
    <scope>NUCLEOTIDE SEQUENCE [LARGE SCALE GENOMIC DNA]</scope>
</reference>
<dbReference type="Proteomes" id="UP000580250">
    <property type="component" value="Unassembled WGS sequence"/>
</dbReference>
<accession>A0A6V7YAD2</accession>
<evidence type="ECO:0000313" key="3">
    <source>
        <dbReference type="Proteomes" id="UP000580250"/>
    </source>
</evidence>
<comment type="caution">
    <text evidence="2">The sequence shown here is derived from an EMBL/GenBank/DDBJ whole genome shotgun (WGS) entry which is preliminary data.</text>
</comment>
<feature type="transmembrane region" description="Helical" evidence="1">
    <location>
        <begin position="5"/>
        <end position="22"/>
    </location>
</feature>
<protein>
    <submittedName>
        <fullName evidence="2">Uncharacterized protein</fullName>
    </submittedName>
</protein>
<keyword evidence="1" id="KW-1133">Transmembrane helix</keyword>
<proteinExistence type="predicted"/>
<dbReference type="EMBL" id="CAJEWN010003745">
    <property type="protein sequence ID" value="CAD2208492.1"/>
    <property type="molecule type" value="Genomic_DNA"/>
</dbReference>